<name>A0A7R9A8Q8_9CRUS</name>
<evidence type="ECO:0000256" key="1">
    <source>
        <dbReference type="SAM" id="MobiDB-lite"/>
    </source>
</evidence>
<feature type="region of interest" description="Disordered" evidence="1">
    <location>
        <begin position="1"/>
        <end position="32"/>
    </location>
</feature>
<keyword evidence="3" id="KW-1185">Reference proteome</keyword>
<reference evidence="2" key="1">
    <citation type="submission" date="2020-11" db="EMBL/GenBank/DDBJ databases">
        <authorList>
            <person name="Tran Van P."/>
        </authorList>
    </citation>
    <scope>NUCLEOTIDE SEQUENCE</scope>
</reference>
<evidence type="ECO:0000313" key="2">
    <source>
        <dbReference type="EMBL" id="CAD7249580.1"/>
    </source>
</evidence>
<evidence type="ECO:0000313" key="3">
    <source>
        <dbReference type="Proteomes" id="UP000677054"/>
    </source>
</evidence>
<accession>A0A7R9A8Q8</accession>
<dbReference type="EMBL" id="LR901888">
    <property type="protein sequence ID" value="CAD7249580.1"/>
    <property type="molecule type" value="Genomic_DNA"/>
</dbReference>
<organism evidence="2">
    <name type="scientific">Darwinula stevensoni</name>
    <dbReference type="NCBI Taxonomy" id="69355"/>
    <lineage>
        <taxon>Eukaryota</taxon>
        <taxon>Metazoa</taxon>
        <taxon>Ecdysozoa</taxon>
        <taxon>Arthropoda</taxon>
        <taxon>Crustacea</taxon>
        <taxon>Oligostraca</taxon>
        <taxon>Ostracoda</taxon>
        <taxon>Podocopa</taxon>
        <taxon>Podocopida</taxon>
        <taxon>Darwinulocopina</taxon>
        <taxon>Darwinuloidea</taxon>
        <taxon>Darwinulidae</taxon>
        <taxon>Darwinula</taxon>
    </lineage>
</organism>
<dbReference type="AlphaFoldDB" id="A0A7R9A8Q8"/>
<dbReference type="Proteomes" id="UP000677054">
    <property type="component" value="Unassembled WGS sequence"/>
</dbReference>
<proteinExistence type="predicted"/>
<protein>
    <submittedName>
        <fullName evidence="2">Uncharacterized protein</fullName>
    </submittedName>
</protein>
<feature type="compositionally biased region" description="Basic and acidic residues" evidence="1">
    <location>
        <begin position="10"/>
        <end position="32"/>
    </location>
</feature>
<sequence>MGATSRKSRIRYDDDRLSEAHPDDVKDSKQFSIRKSEEDVAEILSREDLPFIVSREVKVQKMNNAITPPLSHRMDPYQLQVSNLPEDVTRSNLKTLFPEAVKFRIVDVDGSMYVNVKKILMESGKRASVNLAQINHNPFKSKDYEELKKIESAGADVATTRGETDGTDGEENLKSDGEESIEMELGMQQ</sequence>
<dbReference type="EMBL" id="CAJPEV010002371">
    <property type="protein sequence ID" value="CAG0896684.1"/>
    <property type="molecule type" value="Genomic_DNA"/>
</dbReference>
<feature type="region of interest" description="Disordered" evidence="1">
    <location>
        <begin position="153"/>
        <end position="189"/>
    </location>
</feature>
<gene>
    <name evidence="2" type="ORF">DSTB1V02_LOCUS9369</name>
</gene>